<feature type="signal peptide" evidence="2">
    <location>
        <begin position="1"/>
        <end position="21"/>
    </location>
</feature>
<dbReference type="PROSITE" id="PS51257">
    <property type="entry name" value="PROKAR_LIPOPROTEIN"/>
    <property type="match status" value="1"/>
</dbReference>
<keyword evidence="2" id="KW-0732">Signal</keyword>
<feature type="compositionally biased region" description="Low complexity" evidence="1">
    <location>
        <begin position="25"/>
        <end position="36"/>
    </location>
</feature>
<evidence type="ECO:0000256" key="1">
    <source>
        <dbReference type="SAM" id="MobiDB-lite"/>
    </source>
</evidence>
<evidence type="ECO:0000313" key="3">
    <source>
        <dbReference type="EMBL" id="GMF13781.1"/>
    </source>
</evidence>
<feature type="chain" id="PRO_5040883462" evidence="2">
    <location>
        <begin position="22"/>
        <end position="115"/>
    </location>
</feature>
<dbReference type="AlphaFoldDB" id="A0A9W6TGK3"/>
<dbReference type="Proteomes" id="UP001165083">
    <property type="component" value="Unassembled WGS sequence"/>
</dbReference>
<reference evidence="3" key="1">
    <citation type="submission" date="2023-04" db="EMBL/GenBank/DDBJ databases">
        <title>Phytophthora lilii NBRC 32176.</title>
        <authorList>
            <person name="Ichikawa N."/>
            <person name="Sato H."/>
            <person name="Tonouchi N."/>
        </authorList>
    </citation>
    <scope>NUCLEOTIDE SEQUENCE</scope>
    <source>
        <strain evidence="3">NBRC 32176</strain>
    </source>
</reference>
<dbReference type="EMBL" id="BSXW01000170">
    <property type="protein sequence ID" value="GMF13781.1"/>
    <property type="molecule type" value="Genomic_DNA"/>
</dbReference>
<gene>
    <name evidence="3" type="ORF">Plil01_000422300</name>
</gene>
<feature type="region of interest" description="Disordered" evidence="1">
    <location>
        <begin position="24"/>
        <end position="49"/>
    </location>
</feature>
<comment type="caution">
    <text evidence="3">The sequence shown here is derived from an EMBL/GenBank/DDBJ whole genome shotgun (WGS) entry which is preliminary data.</text>
</comment>
<feature type="compositionally biased region" description="Acidic residues" evidence="1">
    <location>
        <begin position="37"/>
        <end position="46"/>
    </location>
</feature>
<accession>A0A9W6TGK3</accession>
<name>A0A9W6TGK3_9STRA</name>
<protein>
    <submittedName>
        <fullName evidence="3">Unnamed protein product</fullName>
    </submittedName>
</protein>
<evidence type="ECO:0000313" key="4">
    <source>
        <dbReference type="Proteomes" id="UP001165083"/>
    </source>
</evidence>
<organism evidence="3 4">
    <name type="scientific">Phytophthora lilii</name>
    <dbReference type="NCBI Taxonomy" id="2077276"/>
    <lineage>
        <taxon>Eukaryota</taxon>
        <taxon>Sar</taxon>
        <taxon>Stramenopiles</taxon>
        <taxon>Oomycota</taxon>
        <taxon>Peronosporomycetes</taxon>
        <taxon>Peronosporales</taxon>
        <taxon>Peronosporaceae</taxon>
        <taxon>Phytophthora</taxon>
    </lineage>
</organism>
<sequence>MARFNLRWLLLAATAVTIGTACNVSDSSESTSASTDDWSDADDTSAGDDAVFGTLDMGGNGNGNGNGYGYGYGYGNGNGNGHGPKACPEVALWCSSTGQALSPDPYNNCKYPPCP</sequence>
<keyword evidence="4" id="KW-1185">Reference proteome</keyword>
<evidence type="ECO:0000256" key="2">
    <source>
        <dbReference type="SAM" id="SignalP"/>
    </source>
</evidence>
<proteinExistence type="predicted"/>